<proteinExistence type="predicted"/>
<dbReference type="CDD" id="cd04492">
    <property type="entry name" value="YhaM_OBF_like"/>
    <property type="match status" value="1"/>
</dbReference>
<protein>
    <submittedName>
        <fullName evidence="4">HD domain-containing protein</fullName>
    </submittedName>
</protein>
<dbReference type="GO" id="GO:0031125">
    <property type="term" value="P:rRNA 3'-end processing"/>
    <property type="evidence" value="ECO:0007669"/>
    <property type="project" value="TreeGrafter"/>
</dbReference>
<dbReference type="EMBL" id="QVQT01000006">
    <property type="protein sequence ID" value="RFU15474.1"/>
    <property type="molecule type" value="Genomic_DNA"/>
</dbReference>
<evidence type="ECO:0000256" key="1">
    <source>
        <dbReference type="ARBA" id="ARBA00022801"/>
    </source>
</evidence>
<evidence type="ECO:0000256" key="2">
    <source>
        <dbReference type="SAM" id="MobiDB-lite"/>
    </source>
</evidence>
<reference evidence="4 5" key="1">
    <citation type="submission" date="2018-08" db="EMBL/GenBank/DDBJ databases">
        <title>Acidipila sp. 4G-K13, an acidobacterium isolated from forest soil.</title>
        <authorList>
            <person name="Gao Z.-H."/>
            <person name="Qiu L.-H."/>
        </authorList>
    </citation>
    <scope>NUCLEOTIDE SEQUENCE [LARGE SCALE GENOMIC DNA]</scope>
    <source>
        <strain evidence="4 5">4G-K13</strain>
    </source>
</reference>
<evidence type="ECO:0000313" key="4">
    <source>
        <dbReference type="EMBL" id="RFU15474.1"/>
    </source>
</evidence>
<dbReference type="RefSeq" id="WP_117302501.1">
    <property type="nucleotide sequence ID" value="NZ_QVQT02000006.1"/>
</dbReference>
<dbReference type="Pfam" id="PF01966">
    <property type="entry name" value="HD"/>
    <property type="match status" value="1"/>
</dbReference>
<dbReference type="SUPFAM" id="SSF109604">
    <property type="entry name" value="HD-domain/PDEase-like"/>
    <property type="match status" value="1"/>
</dbReference>
<dbReference type="Gene3D" id="1.10.3210.10">
    <property type="entry name" value="Hypothetical protein af1432"/>
    <property type="match status" value="1"/>
</dbReference>
<dbReference type="CDD" id="cd00077">
    <property type="entry name" value="HDc"/>
    <property type="match status" value="1"/>
</dbReference>
<sequence>MKHPMIADLARYDGQEITGFFVAGSKQVRNRRDGAPYLALSLCDATGQLEARLWEADGVADFAAGDVVKIQAQVGRYQDKLQMVVKKLRPARPEEYDLGDFVPKTGRDVEELWAELNSFVASFADPDLQALLRAFLDDEEIAGALREAPAAKSMHHAWIGGLLEHVVSLLGICRITAQHYPEVNRDLLLTGAFLHDIGKLRELRWGTSFDYTIEGQLLGHITIGIGLIEKKIAALPDFPEAKRILVEHLVLSHHGRYEYGSPKLPMIPEAILLHYLDDMDAKMQTVRSELTRNEAAGRPAGQVTDWVRALDRPLLDSKRYLAANMPVPDEVGYAGGEPVKTASESDNVLPFED</sequence>
<dbReference type="Gene3D" id="2.40.50.140">
    <property type="entry name" value="Nucleic acid-binding proteins"/>
    <property type="match status" value="1"/>
</dbReference>
<gene>
    <name evidence="4" type="ORF">D0Y96_17630</name>
</gene>
<dbReference type="PANTHER" id="PTHR37294">
    <property type="entry name" value="3'-5' EXORIBONUCLEASE YHAM"/>
    <property type="match status" value="1"/>
</dbReference>
<dbReference type="AlphaFoldDB" id="A0A372IKN7"/>
<keyword evidence="1" id="KW-0378">Hydrolase</keyword>
<name>A0A372IKN7_9BACT</name>
<dbReference type="InterPro" id="IPR012340">
    <property type="entry name" value="NA-bd_OB-fold"/>
</dbReference>
<keyword evidence="5" id="KW-1185">Reference proteome</keyword>
<dbReference type="InterPro" id="IPR003607">
    <property type="entry name" value="HD/PDEase_dom"/>
</dbReference>
<accession>A0A372IKN7</accession>
<dbReference type="OrthoDB" id="9778453at2"/>
<dbReference type="GO" id="GO:0016787">
    <property type="term" value="F:hydrolase activity"/>
    <property type="evidence" value="ECO:0007669"/>
    <property type="project" value="UniProtKB-KW"/>
</dbReference>
<evidence type="ECO:0000259" key="3">
    <source>
        <dbReference type="SMART" id="SM00471"/>
    </source>
</evidence>
<comment type="caution">
    <text evidence="4">The sequence shown here is derived from an EMBL/GenBank/DDBJ whole genome shotgun (WGS) entry which is preliminary data.</text>
</comment>
<dbReference type="GO" id="GO:0003676">
    <property type="term" value="F:nucleic acid binding"/>
    <property type="evidence" value="ECO:0007669"/>
    <property type="project" value="InterPro"/>
</dbReference>
<evidence type="ECO:0000313" key="5">
    <source>
        <dbReference type="Proteomes" id="UP000264702"/>
    </source>
</evidence>
<dbReference type="InterPro" id="IPR006674">
    <property type="entry name" value="HD_domain"/>
</dbReference>
<dbReference type="InterPro" id="IPR004365">
    <property type="entry name" value="NA-bd_OB_tRNA"/>
</dbReference>
<dbReference type="Pfam" id="PF01336">
    <property type="entry name" value="tRNA_anti-codon"/>
    <property type="match status" value="1"/>
</dbReference>
<feature type="region of interest" description="Disordered" evidence="2">
    <location>
        <begin position="332"/>
        <end position="353"/>
    </location>
</feature>
<dbReference type="PANTHER" id="PTHR37294:SF1">
    <property type="entry name" value="3'-5' EXORIBONUCLEASE YHAM"/>
    <property type="match status" value="1"/>
</dbReference>
<dbReference type="InterPro" id="IPR050798">
    <property type="entry name" value="YhaM_exoribonuc/phosphodiest"/>
</dbReference>
<feature type="domain" description="HD/PDEase" evidence="3">
    <location>
        <begin position="158"/>
        <end position="291"/>
    </location>
</feature>
<organism evidence="4 5">
    <name type="scientific">Paracidobacterium acidisoli</name>
    <dbReference type="NCBI Taxonomy" id="2303751"/>
    <lineage>
        <taxon>Bacteria</taxon>
        <taxon>Pseudomonadati</taxon>
        <taxon>Acidobacteriota</taxon>
        <taxon>Terriglobia</taxon>
        <taxon>Terriglobales</taxon>
        <taxon>Acidobacteriaceae</taxon>
        <taxon>Paracidobacterium</taxon>
    </lineage>
</organism>
<dbReference type="SMART" id="SM00471">
    <property type="entry name" value="HDc"/>
    <property type="match status" value="1"/>
</dbReference>
<dbReference type="Proteomes" id="UP000264702">
    <property type="component" value="Unassembled WGS sequence"/>
</dbReference>